<dbReference type="EMBL" id="CP051204">
    <property type="protein sequence ID" value="QJB42204.1"/>
    <property type="molecule type" value="Genomic_DNA"/>
</dbReference>
<keyword evidence="2" id="KW-1185">Reference proteome</keyword>
<protein>
    <recommendedName>
        <fullName evidence="3">Na+-translocating membrane potential-generating system MpsC domain-containing protein</fullName>
    </recommendedName>
</protein>
<evidence type="ECO:0008006" key="3">
    <source>
        <dbReference type="Google" id="ProtNLM"/>
    </source>
</evidence>
<dbReference type="RefSeq" id="WP_168862211.1">
    <property type="nucleotide sequence ID" value="NZ_CP051204.2"/>
</dbReference>
<gene>
    <name evidence="1" type="ORF">HF324_31940</name>
</gene>
<sequence>MTDKERLNKVRKLLTSKYKEIETKFFDANSKVEYHYFELERENFLSVFKRRQKSSNLNVQLAQALNEVIVSFESTNDERILSNTILRDKRDLMIYTNVDMTVLFGVLVFNNE</sequence>
<reference evidence="1" key="1">
    <citation type="submission" date="2020-09" db="EMBL/GenBank/DDBJ databases">
        <authorList>
            <person name="Kittiwongwattana C."/>
        </authorList>
    </citation>
    <scope>NUCLEOTIDE SEQUENCE</scope>
    <source>
        <strain evidence="1">1303</strain>
    </source>
</reference>
<evidence type="ECO:0000313" key="1">
    <source>
        <dbReference type="EMBL" id="QJB42204.1"/>
    </source>
</evidence>
<organism evidence="1 2">
    <name type="scientific">Chitinophaga oryzae</name>
    <dbReference type="NCBI Taxonomy" id="2725414"/>
    <lineage>
        <taxon>Bacteria</taxon>
        <taxon>Pseudomonadati</taxon>
        <taxon>Bacteroidota</taxon>
        <taxon>Chitinophagia</taxon>
        <taxon>Chitinophagales</taxon>
        <taxon>Chitinophagaceae</taxon>
        <taxon>Chitinophaga</taxon>
    </lineage>
</organism>
<dbReference type="Proteomes" id="UP000503144">
    <property type="component" value="Chromosome"/>
</dbReference>
<proteinExistence type="predicted"/>
<accession>A0ABX6LQR2</accession>
<evidence type="ECO:0000313" key="2">
    <source>
        <dbReference type="Proteomes" id="UP000503144"/>
    </source>
</evidence>
<name>A0ABX6LQR2_9BACT</name>